<proteinExistence type="inferred from homology"/>
<feature type="compositionally biased region" description="Polar residues" evidence="16">
    <location>
        <begin position="215"/>
        <end position="233"/>
    </location>
</feature>
<dbReference type="PROSITE" id="PS50016">
    <property type="entry name" value="ZF_PHD_2"/>
    <property type="match status" value="1"/>
</dbReference>
<feature type="binding site" evidence="12">
    <location>
        <position position="294"/>
    </location>
    <ligand>
        <name>Zn(2+)</name>
        <dbReference type="ChEBI" id="CHEBI:29105"/>
        <label>2</label>
    </ligand>
</feature>
<feature type="compositionally biased region" description="Pro residues" evidence="16">
    <location>
        <begin position="181"/>
        <end position="193"/>
    </location>
</feature>
<dbReference type="AlphaFoldDB" id="A0A5C2STW1"/>
<dbReference type="InterPro" id="IPR028651">
    <property type="entry name" value="ING_fam"/>
</dbReference>
<feature type="binding site" evidence="12">
    <location>
        <position position="278"/>
    </location>
    <ligand>
        <name>Zn(2+)</name>
        <dbReference type="ChEBI" id="CHEBI:29105"/>
        <label>1</label>
    </ligand>
</feature>
<keyword evidence="10 14" id="KW-0539">Nucleus</keyword>
<comment type="function">
    <text evidence="14">Component of an histone acetyltransferase complex.</text>
</comment>
<dbReference type="InterPro" id="IPR019786">
    <property type="entry name" value="Zinc_finger_PHD-type_CS"/>
</dbReference>
<comment type="subcellular location">
    <subcellularLocation>
        <location evidence="1 14">Nucleus</location>
    </subcellularLocation>
</comment>
<dbReference type="SMART" id="SM01408">
    <property type="entry name" value="ING"/>
    <property type="match status" value="1"/>
</dbReference>
<evidence type="ECO:0000256" key="1">
    <source>
        <dbReference type="ARBA" id="ARBA00004123"/>
    </source>
</evidence>
<feature type="binding site" evidence="12">
    <location>
        <position position="303"/>
    </location>
    <ligand>
        <name>Zn(2+)</name>
        <dbReference type="ChEBI" id="CHEBI:29105"/>
        <label>1</label>
    </ligand>
</feature>
<dbReference type="InterPro" id="IPR001965">
    <property type="entry name" value="Znf_PHD"/>
</dbReference>
<evidence type="ECO:0000313" key="19">
    <source>
        <dbReference type="Proteomes" id="UP000313359"/>
    </source>
</evidence>
<dbReference type="InterPro" id="IPR011011">
    <property type="entry name" value="Znf_FYVE_PHD"/>
</dbReference>
<evidence type="ECO:0000256" key="11">
    <source>
        <dbReference type="PIRSR" id="PIRSR628651-50"/>
    </source>
</evidence>
<gene>
    <name evidence="18" type="ORF">L227DRAFT_605331</name>
</gene>
<name>A0A5C2STW1_9APHY</name>
<keyword evidence="3" id="KW-0341">Growth regulation</keyword>
<dbReference type="OrthoDB" id="5411773at2759"/>
<dbReference type="EMBL" id="ML122250">
    <property type="protein sequence ID" value="RPD66894.1"/>
    <property type="molecule type" value="Genomic_DNA"/>
</dbReference>
<feature type="site" description="Histone H3K4me3 binding" evidence="11">
    <location>
        <position position="275"/>
    </location>
</feature>
<dbReference type="Proteomes" id="UP000313359">
    <property type="component" value="Unassembled WGS sequence"/>
</dbReference>
<dbReference type="CDD" id="cd16858">
    <property type="entry name" value="ING_ING3_Yng2p"/>
    <property type="match status" value="1"/>
</dbReference>
<feature type="site" description="Histone H3K4me3 binding" evidence="11">
    <location>
        <position position="286"/>
    </location>
</feature>
<feature type="region of interest" description="Disordered" evidence="16">
    <location>
        <begin position="165"/>
        <end position="267"/>
    </location>
</feature>
<evidence type="ECO:0000313" key="18">
    <source>
        <dbReference type="EMBL" id="RPD66894.1"/>
    </source>
</evidence>
<dbReference type="InterPro" id="IPR013083">
    <property type="entry name" value="Znf_RING/FYVE/PHD"/>
</dbReference>
<evidence type="ECO:0000256" key="14">
    <source>
        <dbReference type="RuleBase" id="RU361213"/>
    </source>
</evidence>
<keyword evidence="7 14" id="KW-0156">Chromatin regulator</keyword>
<feature type="binding site" evidence="12">
    <location>
        <position position="320"/>
    </location>
    <ligand>
        <name>Zn(2+)</name>
        <dbReference type="ChEBI" id="CHEBI:29105"/>
        <label>2</label>
    </ligand>
</feature>
<dbReference type="Gene3D" id="6.10.140.1740">
    <property type="match status" value="1"/>
</dbReference>
<feature type="binding site" evidence="12">
    <location>
        <position position="300"/>
    </location>
    <ligand>
        <name>Zn(2+)</name>
        <dbReference type="ChEBI" id="CHEBI:29105"/>
        <label>1</label>
    </ligand>
</feature>
<evidence type="ECO:0000256" key="8">
    <source>
        <dbReference type="ARBA" id="ARBA00023015"/>
    </source>
</evidence>
<comment type="domain">
    <text evidence="14">The PHD-type zinc finger mediates the binding to H3K4me3.</text>
</comment>
<feature type="compositionally biased region" description="Low complexity" evidence="16">
    <location>
        <begin position="167"/>
        <end position="180"/>
    </location>
</feature>
<feature type="compositionally biased region" description="Basic residues" evidence="16">
    <location>
        <begin position="235"/>
        <end position="246"/>
    </location>
</feature>
<dbReference type="InterPro" id="IPR024610">
    <property type="entry name" value="ING_N_histone-binding"/>
</dbReference>
<dbReference type="STRING" id="1328759.A0A5C2STW1"/>
<evidence type="ECO:0000256" key="10">
    <source>
        <dbReference type="ARBA" id="ARBA00023242"/>
    </source>
</evidence>
<feature type="binding site" evidence="12">
    <location>
        <position position="289"/>
    </location>
    <ligand>
        <name>Zn(2+)</name>
        <dbReference type="ChEBI" id="CHEBI:29105"/>
        <label>2</label>
    </ligand>
</feature>
<evidence type="ECO:0000256" key="5">
    <source>
        <dbReference type="ARBA" id="ARBA00022771"/>
    </source>
</evidence>
<feature type="domain" description="PHD-type" evidence="17">
    <location>
        <begin position="273"/>
        <end position="323"/>
    </location>
</feature>
<accession>A0A5C2STW1</accession>
<dbReference type="GO" id="GO:0006325">
    <property type="term" value="P:chromatin organization"/>
    <property type="evidence" value="ECO:0007669"/>
    <property type="project" value="UniProtKB-KW"/>
</dbReference>
<keyword evidence="5 13" id="KW-0863">Zinc-finger</keyword>
<dbReference type="PROSITE" id="PS01359">
    <property type="entry name" value="ZF_PHD_1"/>
    <property type="match status" value="1"/>
</dbReference>
<sequence>MNANFEEAANIATEYLSSLENLPNEAQHILIEIRHRETKTQGKCIAITIQCLLGSVFVTSRRVHAHTDLAEEIRKETQKYFRHSQKNAGQPLPAKDAAIPEIVNGLYAQVDVLAAEKVALATRLVKLLERAMARLQHDLQKILKLQGEEPGLPPTQHFLNSVDSTMQQLQSSLRSAAAAVEPPPAAAPAAPPPQKKRRVTAAASAGSIKLPSPVPVSNSGYNSSSGTQKSSLSRVHPRHSPVRQRRGPASTGLEDEDAEGEEDEEGADVEDQKLYCYCQKRSYGEMIGCDNESCPLQWFHLSCVNLTPENLPQTWYCDECSAQLGLTNTSASASSGGRKGRKK</sequence>
<keyword evidence="8" id="KW-0805">Transcription regulation</keyword>
<evidence type="ECO:0000256" key="12">
    <source>
        <dbReference type="PIRSR" id="PIRSR628651-51"/>
    </source>
</evidence>
<dbReference type="SUPFAM" id="SSF57903">
    <property type="entry name" value="FYVE/PHD zinc finger"/>
    <property type="match status" value="1"/>
</dbReference>
<feature type="compositionally biased region" description="Acidic residues" evidence="16">
    <location>
        <begin position="253"/>
        <end position="267"/>
    </location>
</feature>
<dbReference type="Pfam" id="PF12998">
    <property type="entry name" value="ING"/>
    <property type="match status" value="1"/>
</dbReference>
<keyword evidence="6 12" id="KW-0862">Zinc</keyword>
<feature type="binding site" evidence="12">
    <location>
        <position position="276"/>
    </location>
    <ligand>
        <name>Zn(2+)</name>
        <dbReference type="ChEBI" id="CHEBI:29105"/>
        <label>1</label>
    </ligand>
</feature>
<reference evidence="18" key="1">
    <citation type="journal article" date="2018" name="Genome Biol. Evol.">
        <title>Genomics and development of Lentinus tigrinus, a white-rot wood-decaying mushroom with dimorphic fruiting bodies.</title>
        <authorList>
            <person name="Wu B."/>
            <person name="Xu Z."/>
            <person name="Knudson A."/>
            <person name="Carlson A."/>
            <person name="Chen N."/>
            <person name="Kovaka S."/>
            <person name="LaButti K."/>
            <person name="Lipzen A."/>
            <person name="Pennachio C."/>
            <person name="Riley R."/>
            <person name="Schakwitz W."/>
            <person name="Umezawa K."/>
            <person name="Ohm R.A."/>
            <person name="Grigoriev I.V."/>
            <person name="Nagy L.G."/>
            <person name="Gibbons J."/>
            <person name="Hibbett D."/>
        </authorList>
    </citation>
    <scope>NUCLEOTIDE SEQUENCE [LARGE SCALE GENOMIC DNA]</scope>
    <source>
        <strain evidence="18">ALCF2SS1-6</strain>
    </source>
</reference>
<protein>
    <recommendedName>
        <fullName evidence="14">Chromatin modification-related protein</fullName>
    </recommendedName>
</protein>
<evidence type="ECO:0000256" key="16">
    <source>
        <dbReference type="SAM" id="MobiDB-lite"/>
    </source>
</evidence>
<evidence type="ECO:0000256" key="4">
    <source>
        <dbReference type="ARBA" id="ARBA00022723"/>
    </source>
</evidence>
<feature type="site" description="Histone H3K4me3 binding" evidence="11">
    <location>
        <position position="290"/>
    </location>
</feature>
<dbReference type="GO" id="GO:0005634">
    <property type="term" value="C:nucleus"/>
    <property type="evidence" value="ECO:0007669"/>
    <property type="project" value="UniProtKB-SubCell"/>
</dbReference>
<feature type="binding site" evidence="12">
    <location>
        <position position="317"/>
    </location>
    <ligand>
        <name>Zn(2+)</name>
        <dbReference type="ChEBI" id="CHEBI:29105"/>
        <label>2</label>
    </ligand>
</feature>
<keyword evidence="15" id="KW-0175">Coiled coil</keyword>
<feature type="coiled-coil region" evidence="15">
    <location>
        <begin position="118"/>
        <end position="145"/>
    </location>
</feature>
<keyword evidence="9" id="KW-0804">Transcription</keyword>
<comment type="subunit">
    <text evidence="14">Component of an histone acetyltransferase complex. Interacts with H3K4me3 and to a lesser extent with H3K4me2.</text>
</comment>
<dbReference type="CDD" id="cd15505">
    <property type="entry name" value="PHD_ING"/>
    <property type="match status" value="1"/>
</dbReference>
<keyword evidence="4 12" id="KW-0479">Metal-binding</keyword>
<evidence type="ECO:0000256" key="9">
    <source>
        <dbReference type="ARBA" id="ARBA00023163"/>
    </source>
</evidence>
<dbReference type="PANTHER" id="PTHR10333:SF103">
    <property type="entry name" value="INHIBITOR OF GROWTH PROTEIN 3"/>
    <property type="match status" value="1"/>
</dbReference>
<dbReference type="GO" id="GO:0008270">
    <property type="term" value="F:zinc ion binding"/>
    <property type="evidence" value="ECO:0007669"/>
    <property type="project" value="UniProtKB-KW"/>
</dbReference>
<evidence type="ECO:0000256" key="6">
    <source>
        <dbReference type="ARBA" id="ARBA00022833"/>
    </source>
</evidence>
<evidence type="ECO:0000256" key="7">
    <source>
        <dbReference type="ARBA" id="ARBA00022853"/>
    </source>
</evidence>
<keyword evidence="19" id="KW-1185">Reference proteome</keyword>
<dbReference type="InterPro" id="IPR019787">
    <property type="entry name" value="Znf_PHD-finger"/>
</dbReference>
<evidence type="ECO:0000256" key="13">
    <source>
        <dbReference type="PROSITE-ProRule" id="PRU00146"/>
    </source>
</evidence>
<evidence type="ECO:0000259" key="17">
    <source>
        <dbReference type="PROSITE" id="PS50016"/>
    </source>
</evidence>
<evidence type="ECO:0000256" key="2">
    <source>
        <dbReference type="ARBA" id="ARBA00010210"/>
    </source>
</evidence>
<dbReference type="SMART" id="SM00249">
    <property type="entry name" value="PHD"/>
    <property type="match status" value="1"/>
</dbReference>
<organism evidence="18 19">
    <name type="scientific">Lentinus tigrinus ALCF2SS1-6</name>
    <dbReference type="NCBI Taxonomy" id="1328759"/>
    <lineage>
        <taxon>Eukaryota</taxon>
        <taxon>Fungi</taxon>
        <taxon>Dikarya</taxon>
        <taxon>Basidiomycota</taxon>
        <taxon>Agaricomycotina</taxon>
        <taxon>Agaricomycetes</taxon>
        <taxon>Polyporales</taxon>
        <taxon>Polyporaceae</taxon>
        <taxon>Lentinus</taxon>
    </lineage>
</organism>
<dbReference type="Gene3D" id="3.30.40.10">
    <property type="entry name" value="Zinc/RING finger domain, C3HC4 (zinc finger)"/>
    <property type="match status" value="1"/>
</dbReference>
<evidence type="ECO:0000256" key="3">
    <source>
        <dbReference type="ARBA" id="ARBA00022604"/>
    </source>
</evidence>
<evidence type="ECO:0000256" key="15">
    <source>
        <dbReference type="SAM" id="Coils"/>
    </source>
</evidence>
<dbReference type="PANTHER" id="PTHR10333">
    <property type="entry name" value="INHIBITOR OF GROWTH PROTEIN"/>
    <property type="match status" value="1"/>
</dbReference>
<comment type="similarity">
    <text evidence="2 14">Belongs to the ING family.</text>
</comment>
<dbReference type="GO" id="GO:0000785">
    <property type="term" value="C:chromatin"/>
    <property type="evidence" value="ECO:0007669"/>
    <property type="project" value="UniProtKB-ARBA"/>
</dbReference>
<feature type="site" description="Histone H3K4me3 binding" evidence="11">
    <location>
        <position position="298"/>
    </location>
</feature>